<dbReference type="UniPathway" id="UPA00344"/>
<name>A0A6M0H4T2_9CLOT</name>
<evidence type="ECO:0000313" key="15">
    <source>
        <dbReference type="Proteomes" id="UP000481872"/>
    </source>
</evidence>
<feature type="binding site" evidence="12">
    <location>
        <position position="253"/>
    </location>
    <ligand>
        <name>[4Fe-4S] cluster</name>
        <dbReference type="ChEBI" id="CHEBI:49883"/>
        <label>2</label>
        <note>4Fe-4S-substrate</note>
    </ligand>
</feature>
<comment type="pathway">
    <text evidence="12">Cofactor biosynthesis; molybdopterin biosynthesis.</text>
</comment>
<evidence type="ECO:0000256" key="6">
    <source>
        <dbReference type="ARBA" id="ARBA00023004"/>
    </source>
</evidence>
<keyword evidence="7 12" id="KW-0411">Iron-sulfur</keyword>
<keyword evidence="4 12" id="KW-0479">Metal-binding</keyword>
<keyword evidence="6 12" id="KW-0408">Iron</keyword>
<dbReference type="NCBIfam" id="NF001199">
    <property type="entry name" value="PRK00164.2-1"/>
    <property type="match status" value="1"/>
</dbReference>
<dbReference type="Proteomes" id="UP000481872">
    <property type="component" value="Unassembled WGS sequence"/>
</dbReference>
<dbReference type="EC" id="4.1.99.22" evidence="1 12"/>
<dbReference type="GO" id="GO:0061798">
    <property type="term" value="F:GTP 3',8'-cyclase activity"/>
    <property type="evidence" value="ECO:0007669"/>
    <property type="project" value="UniProtKB-UniRule"/>
</dbReference>
<keyword evidence="2 12" id="KW-0004">4Fe-4S</keyword>
<dbReference type="AlphaFoldDB" id="A0A6M0H4T2"/>
<dbReference type="GO" id="GO:0006777">
    <property type="term" value="P:Mo-molybdopterin cofactor biosynthetic process"/>
    <property type="evidence" value="ECO:0007669"/>
    <property type="project" value="UniProtKB-UniRule"/>
</dbReference>
<evidence type="ECO:0000256" key="8">
    <source>
        <dbReference type="ARBA" id="ARBA00023134"/>
    </source>
</evidence>
<dbReference type="InterPro" id="IPR007197">
    <property type="entry name" value="rSAM"/>
</dbReference>
<dbReference type="CDD" id="cd01335">
    <property type="entry name" value="Radical_SAM"/>
    <property type="match status" value="1"/>
</dbReference>
<keyword evidence="5 12" id="KW-0547">Nucleotide-binding</keyword>
<evidence type="ECO:0000256" key="10">
    <source>
        <dbReference type="ARBA" id="ARBA00023239"/>
    </source>
</evidence>
<dbReference type="HAMAP" id="MF_01225_B">
    <property type="entry name" value="MoaA_B"/>
    <property type="match status" value="1"/>
</dbReference>
<dbReference type="PANTHER" id="PTHR22960:SF0">
    <property type="entry name" value="MOLYBDENUM COFACTOR BIOSYNTHESIS PROTEIN 1"/>
    <property type="match status" value="1"/>
</dbReference>
<dbReference type="PROSITE" id="PS01305">
    <property type="entry name" value="MOAA_NIFB_PQQE"/>
    <property type="match status" value="1"/>
</dbReference>
<evidence type="ECO:0000256" key="1">
    <source>
        <dbReference type="ARBA" id="ARBA00012167"/>
    </source>
</evidence>
<dbReference type="RefSeq" id="WP_061995359.1">
    <property type="nucleotide sequence ID" value="NZ_JAAGPU010000025.1"/>
</dbReference>
<feature type="binding site" evidence="12">
    <location>
        <position position="13"/>
    </location>
    <ligand>
        <name>GTP</name>
        <dbReference type="ChEBI" id="CHEBI:37565"/>
    </ligand>
</feature>
<protein>
    <recommendedName>
        <fullName evidence="1 12">GTP 3',8-cyclase</fullName>
        <ecNumber evidence="1 12">4.1.99.22</ecNumber>
    </recommendedName>
    <alternativeName>
        <fullName evidence="12">Molybdenum cofactor biosynthesis protein A</fullName>
    </alternativeName>
</protein>
<dbReference type="SUPFAM" id="SSF102114">
    <property type="entry name" value="Radical SAM enzymes"/>
    <property type="match status" value="1"/>
</dbReference>
<dbReference type="SFLD" id="SFLDG01383">
    <property type="entry name" value="cyclic_pyranopterin_phosphate"/>
    <property type="match status" value="1"/>
</dbReference>
<feature type="binding site" evidence="12">
    <location>
        <position position="27"/>
    </location>
    <ligand>
        <name>[4Fe-4S] cluster</name>
        <dbReference type="ChEBI" id="CHEBI:49883"/>
        <label>1</label>
        <note>4Fe-4S-S-AdoMet</note>
    </ligand>
</feature>
<dbReference type="CDD" id="cd21117">
    <property type="entry name" value="Twitch_MoaA"/>
    <property type="match status" value="1"/>
</dbReference>
<keyword evidence="8 12" id="KW-0342">GTP-binding</keyword>
<accession>A0A6M0H4T2</accession>
<dbReference type="GO" id="GO:0061799">
    <property type="term" value="F:cyclic pyranopterin monophosphate synthase activity"/>
    <property type="evidence" value="ECO:0007669"/>
    <property type="project" value="TreeGrafter"/>
</dbReference>
<comment type="cofactor">
    <cofactor evidence="12">
        <name>[4Fe-4S] cluster</name>
        <dbReference type="ChEBI" id="CHEBI:49883"/>
    </cofactor>
    <text evidence="12">Binds 2 [4Fe-4S] clusters. Binds 1 [4Fe-4S] cluster coordinated with 3 cysteines and an exchangeable S-adenosyl-L-methionine and 1 [4Fe-4S] cluster coordinated with 3 cysteines and the GTP-derived substrate.</text>
</comment>
<sequence length="318" mass="36180">MIDSFGRNINYLRISVTDLCNLRCKYCIPEQGINKIDNKEILTLEEIEEITKIFVELGVTKVRITGGEPLVRKNVLKLIKNIGSIEKIKDFSITTNGTLLEDYIEELKAFGVNRLNISLDTFNEDRYKYITRGGELQKVLNGIEKAKQMGIYPIKFNVVLVKGFNDDEIKDFVNLTIDEDVHVRFIELMPIGQCKNWSLGKFISNETILNKVKGLEEDKSEDISSPAKYYKLPNAKGKVGLISSISCSFCKDCNRIRLTCDGKLKLCLHSDEEIDLKNPLRNGEDVKQIIINAINKKPQRHNLEDGEYINRNMVAIGG</sequence>
<dbReference type="GO" id="GO:1904047">
    <property type="term" value="F:S-adenosyl-L-methionine binding"/>
    <property type="evidence" value="ECO:0007669"/>
    <property type="project" value="UniProtKB-UniRule"/>
</dbReference>
<keyword evidence="3 12" id="KW-0949">S-adenosyl-L-methionine</keyword>
<dbReference type="SMART" id="SM00729">
    <property type="entry name" value="Elp3"/>
    <property type="match status" value="1"/>
</dbReference>
<evidence type="ECO:0000256" key="2">
    <source>
        <dbReference type="ARBA" id="ARBA00022485"/>
    </source>
</evidence>
<feature type="binding site" evidence="12">
    <location>
        <position position="20"/>
    </location>
    <ligand>
        <name>[4Fe-4S] cluster</name>
        <dbReference type="ChEBI" id="CHEBI:49883"/>
        <label>1</label>
        <note>4Fe-4S-S-AdoMet</note>
    </ligand>
</feature>
<dbReference type="GO" id="GO:0046872">
    <property type="term" value="F:metal ion binding"/>
    <property type="evidence" value="ECO:0007669"/>
    <property type="project" value="UniProtKB-KW"/>
</dbReference>
<dbReference type="Gene3D" id="3.20.20.70">
    <property type="entry name" value="Aldolase class I"/>
    <property type="match status" value="1"/>
</dbReference>
<dbReference type="InterPro" id="IPR010505">
    <property type="entry name" value="MoaA_twitch"/>
</dbReference>
<dbReference type="Pfam" id="PF06463">
    <property type="entry name" value="Mob_synth_C"/>
    <property type="match status" value="1"/>
</dbReference>
<dbReference type="InterPro" id="IPR050105">
    <property type="entry name" value="MoCo_biosynth_MoaA/MoaC"/>
</dbReference>
<feature type="binding site" evidence="12">
    <location>
        <position position="155"/>
    </location>
    <ligand>
        <name>GTP</name>
        <dbReference type="ChEBI" id="CHEBI:37565"/>
    </ligand>
</feature>
<comment type="similarity">
    <text evidence="12">Belongs to the radical SAM superfamily. MoaA family.</text>
</comment>
<organism evidence="14 15">
    <name type="scientific">Clostridium senegalense</name>
    <dbReference type="NCBI Taxonomy" id="1465809"/>
    <lineage>
        <taxon>Bacteria</taxon>
        <taxon>Bacillati</taxon>
        <taxon>Bacillota</taxon>
        <taxon>Clostridia</taxon>
        <taxon>Eubacteriales</taxon>
        <taxon>Clostridiaceae</taxon>
        <taxon>Clostridium</taxon>
    </lineage>
</organism>
<feature type="binding site" evidence="12">
    <location>
        <begin position="255"/>
        <end position="257"/>
    </location>
    <ligand>
        <name>GTP</name>
        <dbReference type="ChEBI" id="CHEBI:37565"/>
    </ligand>
</feature>
<evidence type="ECO:0000256" key="3">
    <source>
        <dbReference type="ARBA" id="ARBA00022691"/>
    </source>
</evidence>
<dbReference type="GO" id="GO:0051539">
    <property type="term" value="F:4 iron, 4 sulfur cluster binding"/>
    <property type="evidence" value="ECO:0007669"/>
    <property type="project" value="UniProtKB-UniRule"/>
</dbReference>
<feature type="binding site" evidence="12">
    <location>
        <position position="250"/>
    </location>
    <ligand>
        <name>[4Fe-4S] cluster</name>
        <dbReference type="ChEBI" id="CHEBI:49883"/>
        <label>2</label>
        <note>4Fe-4S-substrate</note>
    </ligand>
</feature>
<gene>
    <name evidence="12 14" type="primary">moaA</name>
    <name evidence="14" type="ORF">G3M99_12985</name>
</gene>
<dbReference type="Pfam" id="PF04055">
    <property type="entry name" value="Radical_SAM"/>
    <property type="match status" value="1"/>
</dbReference>
<dbReference type="InterPro" id="IPR040064">
    <property type="entry name" value="MoaA-like"/>
</dbReference>
<keyword evidence="10 12" id="KW-0456">Lyase</keyword>
<dbReference type="SFLD" id="SFLDS00029">
    <property type="entry name" value="Radical_SAM"/>
    <property type="match status" value="1"/>
</dbReference>
<evidence type="ECO:0000313" key="14">
    <source>
        <dbReference type="EMBL" id="NEU05746.1"/>
    </source>
</evidence>
<comment type="function">
    <text evidence="12">Catalyzes the cyclization of GTP to (8S)-3',8-cyclo-7,8-dihydroguanosine 5'-triphosphate.</text>
</comment>
<evidence type="ECO:0000256" key="11">
    <source>
        <dbReference type="ARBA" id="ARBA00048697"/>
    </source>
</evidence>
<evidence type="ECO:0000256" key="4">
    <source>
        <dbReference type="ARBA" id="ARBA00022723"/>
    </source>
</evidence>
<dbReference type="InterPro" id="IPR000385">
    <property type="entry name" value="MoaA_NifB_PqqE_Fe-S-bd_CS"/>
</dbReference>
<feature type="binding site" evidence="12">
    <location>
        <position position="94"/>
    </location>
    <ligand>
        <name>GTP</name>
        <dbReference type="ChEBI" id="CHEBI:37565"/>
    </ligand>
</feature>
<reference evidence="14 15" key="1">
    <citation type="submission" date="2020-02" db="EMBL/GenBank/DDBJ databases">
        <title>Genome assembly of a novel Clostridium senegalense strain.</title>
        <authorList>
            <person name="Gupta T.B."/>
            <person name="Jauregui R."/>
            <person name="Maclean P."/>
            <person name="Nawarathana A."/>
            <person name="Brightwell G."/>
        </authorList>
    </citation>
    <scope>NUCLEOTIDE SEQUENCE [LARGE SCALE GENOMIC DNA]</scope>
    <source>
        <strain evidence="14 15">AGRFS4</strain>
    </source>
</reference>
<dbReference type="InterPro" id="IPR006638">
    <property type="entry name" value="Elp3/MiaA/NifB-like_rSAM"/>
</dbReference>
<evidence type="ECO:0000256" key="5">
    <source>
        <dbReference type="ARBA" id="ARBA00022741"/>
    </source>
</evidence>
<dbReference type="PANTHER" id="PTHR22960">
    <property type="entry name" value="MOLYBDOPTERIN COFACTOR SYNTHESIS PROTEIN A"/>
    <property type="match status" value="1"/>
</dbReference>
<proteinExistence type="inferred from homology"/>
<feature type="domain" description="Radical SAM core" evidence="13">
    <location>
        <begin position="4"/>
        <end position="222"/>
    </location>
</feature>
<dbReference type="SFLD" id="SFLDG01386">
    <property type="entry name" value="main_SPASM_domain-containing"/>
    <property type="match status" value="1"/>
</dbReference>
<dbReference type="SFLD" id="SFLDG01067">
    <property type="entry name" value="SPASM/twitch_domain_containing"/>
    <property type="match status" value="1"/>
</dbReference>
<comment type="catalytic activity">
    <reaction evidence="11 12">
        <text>GTP + AH2 + S-adenosyl-L-methionine = (8S)-3',8-cyclo-7,8-dihydroguanosine 5'-triphosphate + 5'-deoxyadenosine + L-methionine + A + H(+)</text>
        <dbReference type="Rhea" id="RHEA:49576"/>
        <dbReference type="ChEBI" id="CHEBI:13193"/>
        <dbReference type="ChEBI" id="CHEBI:15378"/>
        <dbReference type="ChEBI" id="CHEBI:17319"/>
        <dbReference type="ChEBI" id="CHEBI:17499"/>
        <dbReference type="ChEBI" id="CHEBI:37565"/>
        <dbReference type="ChEBI" id="CHEBI:57844"/>
        <dbReference type="ChEBI" id="CHEBI:59789"/>
        <dbReference type="ChEBI" id="CHEBI:131766"/>
        <dbReference type="EC" id="4.1.99.22"/>
    </reaction>
</comment>
<dbReference type="NCBIfam" id="TIGR02666">
    <property type="entry name" value="moaA"/>
    <property type="match status" value="1"/>
</dbReference>
<dbReference type="InterPro" id="IPR013483">
    <property type="entry name" value="MoaA"/>
</dbReference>
<feature type="binding site" evidence="12">
    <location>
        <position position="67"/>
    </location>
    <ligand>
        <name>S-adenosyl-L-methionine</name>
        <dbReference type="ChEBI" id="CHEBI:59789"/>
    </ligand>
</feature>
<evidence type="ECO:0000259" key="13">
    <source>
        <dbReference type="PROSITE" id="PS51918"/>
    </source>
</evidence>
<dbReference type="GO" id="GO:0005525">
    <property type="term" value="F:GTP binding"/>
    <property type="evidence" value="ECO:0007669"/>
    <property type="project" value="UniProtKB-UniRule"/>
</dbReference>
<feature type="binding site" evidence="12">
    <location>
        <position position="189"/>
    </location>
    <ligand>
        <name>S-adenosyl-L-methionine</name>
        <dbReference type="ChEBI" id="CHEBI:59789"/>
    </ligand>
</feature>
<dbReference type="EMBL" id="JAAGPU010000025">
    <property type="protein sequence ID" value="NEU05746.1"/>
    <property type="molecule type" value="Genomic_DNA"/>
</dbReference>
<feature type="binding site" evidence="12">
    <location>
        <position position="26"/>
    </location>
    <ligand>
        <name>S-adenosyl-L-methionine</name>
        <dbReference type="ChEBI" id="CHEBI:59789"/>
    </ligand>
</feature>
<dbReference type="InterPro" id="IPR058240">
    <property type="entry name" value="rSAM_sf"/>
</dbReference>
<keyword evidence="15" id="KW-1185">Reference proteome</keyword>
<comment type="caution">
    <text evidence="14">The sequence shown here is derived from an EMBL/GenBank/DDBJ whole genome shotgun (WGS) entry which is preliminary data.</text>
</comment>
<feature type="binding site" evidence="12">
    <location>
        <position position="24"/>
    </location>
    <ligand>
        <name>[4Fe-4S] cluster</name>
        <dbReference type="ChEBI" id="CHEBI:49883"/>
        <label>1</label>
        <note>4Fe-4S-S-AdoMet</note>
    </ligand>
</feature>
<comment type="subunit">
    <text evidence="12">Monomer and homodimer.</text>
</comment>
<feature type="binding site" evidence="12">
    <location>
        <position position="118"/>
    </location>
    <ligand>
        <name>S-adenosyl-L-methionine</name>
        <dbReference type="ChEBI" id="CHEBI:59789"/>
    </ligand>
</feature>
<keyword evidence="9 12" id="KW-0501">Molybdenum cofactor biosynthesis</keyword>
<feature type="binding site" evidence="12">
    <location>
        <position position="267"/>
    </location>
    <ligand>
        <name>[4Fe-4S] cluster</name>
        <dbReference type="ChEBI" id="CHEBI:49883"/>
        <label>2</label>
        <note>4Fe-4S-substrate</note>
    </ligand>
</feature>
<evidence type="ECO:0000256" key="7">
    <source>
        <dbReference type="ARBA" id="ARBA00023014"/>
    </source>
</evidence>
<feature type="binding site" evidence="12">
    <location>
        <position position="63"/>
    </location>
    <ligand>
        <name>GTP</name>
        <dbReference type="ChEBI" id="CHEBI:37565"/>
    </ligand>
</feature>
<evidence type="ECO:0000256" key="9">
    <source>
        <dbReference type="ARBA" id="ARBA00023150"/>
    </source>
</evidence>
<dbReference type="PROSITE" id="PS51918">
    <property type="entry name" value="RADICAL_SAM"/>
    <property type="match status" value="1"/>
</dbReference>
<evidence type="ECO:0000256" key="12">
    <source>
        <dbReference type="HAMAP-Rule" id="MF_01225"/>
    </source>
</evidence>
<dbReference type="InterPro" id="IPR013785">
    <property type="entry name" value="Aldolase_TIM"/>
</dbReference>